<organism evidence="2 3">
    <name type="scientific">Sorangium cellulosum</name>
    <name type="common">Polyangium cellulosum</name>
    <dbReference type="NCBI Taxonomy" id="56"/>
    <lineage>
        <taxon>Bacteria</taxon>
        <taxon>Pseudomonadati</taxon>
        <taxon>Myxococcota</taxon>
        <taxon>Polyangia</taxon>
        <taxon>Polyangiales</taxon>
        <taxon>Polyangiaceae</taxon>
        <taxon>Sorangium</taxon>
    </lineage>
</organism>
<feature type="compositionally biased region" description="Basic and acidic residues" evidence="1">
    <location>
        <begin position="1"/>
        <end position="12"/>
    </location>
</feature>
<proteinExistence type="predicted"/>
<dbReference type="AlphaFoldDB" id="A0A150SPC6"/>
<sequence>MTAPRGIEDVGRTHPQPRRALRIEELEGAGDEAQARDAARIHHVAELSRGRLALEVDEVLDARRIYDVEDVGRVGREGIGVEGDAVDCGERRIERPLQGERDREARGVVAEANRAGCLRGELDRDVPCPR</sequence>
<protein>
    <submittedName>
        <fullName evidence="2">Uncharacterized protein</fullName>
    </submittedName>
</protein>
<gene>
    <name evidence="2" type="ORF">BE18_18635</name>
</gene>
<comment type="caution">
    <text evidence="2">The sequence shown here is derived from an EMBL/GenBank/DDBJ whole genome shotgun (WGS) entry which is preliminary data.</text>
</comment>
<evidence type="ECO:0000256" key="1">
    <source>
        <dbReference type="SAM" id="MobiDB-lite"/>
    </source>
</evidence>
<name>A0A150SPC6_SORCE</name>
<evidence type="ECO:0000313" key="2">
    <source>
        <dbReference type="EMBL" id="KYF80876.1"/>
    </source>
</evidence>
<dbReference type="EMBL" id="JEMC01003501">
    <property type="protein sequence ID" value="KYF80876.1"/>
    <property type="molecule type" value="Genomic_DNA"/>
</dbReference>
<dbReference type="Proteomes" id="UP000075515">
    <property type="component" value="Unassembled WGS sequence"/>
</dbReference>
<evidence type="ECO:0000313" key="3">
    <source>
        <dbReference type="Proteomes" id="UP000075515"/>
    </source>
</evidence>
<accession>A0A150SPC6</accession>
<reference evidence="2 3" key="1">
    <citation type="submission" date="2014-02" db="EMBL/GenBank/DDBJ databases">
        <title>The small core and large imbalanced accessory genome model reveals a collaborative survival strategy of Sorangium cellulosum strains in nature.</title>
        <authorList>
            <person name="Han K."/>
            <person name="Peng R."/>
            <person name="Blom J."/>
            <person name="Li Y.-Z."/>
        </authorList>
    </citation>
    <scope>NUCLEOTIDE SEQUENCE [LARGE SCALE GENOMIC DNA]</scope>
    <source>
        <strain evidence="2 3">So0149</strain>
    </source>
</reference>
<feature type="region of interest" description="Disordered" evidence="1">
    <location>
        <begin position="1"/>
        <end position="20"/>
    </location>
</feature>